<feature type="region of interest" description="Disordered" evidence="1">
    <location>
        <begin position="93"/>
        <end position="144"/>
    </location>
</feature>
<dbReference type="EMBL" id="RBNJ01003212">
    <property type="protein sequence ID" value="RUS31171.1"/>
    <property type="molecule type" value="Genomic_DNA"/>
</dbReference>
<reference evidence="2 3" key="1">
    <citation type="journal article" date="2018" name="New Phytol.">
        <title>Phylogenomics of Endogonaceae and evolution of mycorrhizas within Mucoromycota.</title>
        <authorList>
            <person name="Chang Y."/>
            <person name="Desiro A."/>
            <person name="Na H."/>
            <person name="Sandor L."/>
            <person name="Lipzen A."/>
            <person name="Clum A."/>
            <person name="Barry K."/>
            <person name="Grigoriev I.V."/>
            <person name="Martin F.M."/>
            <person name="Stajich J.E."/>
            <person name="Smith M.E."/>
            <person name="Bonito G."/>
            <person name="Spatafora J.W."/>
        </authorList>
    </citation>
    <scope>NUCLEOTIDE SEQUENCE [LARGE SCALE GENOMIC DNA]</scope>
    <source>
        <strain evidence="2 3">AD002</strain>
    </source>
</reference>
<evidence type="ECO:0000313" key="2">
    <source>
        <dbReference type="EMBL" id="RUS31171.1"/>
    </source>
</evidence>
<feature type="compositionally biased region" description="Basic and acidic residues" evidence="1">
    <location>
        <begin position="132"/>
        <end position="144"/>
    </location>
</feature>
<name>A0A433QN19_9FUNG</name>
<accession>A0A433QN19</accession>
<evidence type="ECO:0000313" key="3">
    <source>
        <dbReference type="Proteomes" id="UP000274822"/>
    </source>
</evidence>
<comment type="caution">
    <text evidence="2">The sequence shown here is derived from an EMBL/GenBank/DDBJ whole genome shotgun (WGS) entry which is preliminary data.</text>
</comment>
<feature type="compositionally biased region" description="Basic and acidic residues" evidence="1">
    <location>
        <begin position="97"/>
        <end position="108"/>
    </location>
</feature>
<organism evidence="2 3">
    <name type="scientific">Jimgerdemannia flammicorona</name>
    <dbReference type="NCBI Taxonomy" id="994334"/>
    <lineage>
        <taxon>Eukaryota</taxon>
        <taxon>Fungi</taxon>
        <taxon>Fungi incertae sedis</taxon>
        <taxon>Mucoromycota</taxon>
        <taxon>Mucoromycotina</taxon>
        <taxon>Endogonomycetes</taxon>
        <taxon>Endogonales</taxon>
        <taxon>Endogonaceae</taxon>
        <taxon>Jimgerdemannia</taxon>
    </lineage>
</organism>
<sequence>MPKRTPTGEPPSKRLVDLHDSFLADIPDDKFMSGGKQETLYKDENFRLDCQGKTTESEKNPVQRNNLQIQINHETKEKVLKVLKKKTGGTVSTVEWDPMHETKPEEFRTGFATSFGSQEKYMLPEPNPEQKPQPKSDKSPKKNN</sequence>
<keyword evidence="3" id="KW-1185">Reference proteome</keyword>
<evidence type="ECO:0000256" key="1">
    <source>
        <dbReference type="SAM" id="MobiDB-lite"/>
    </source>
</evidence>
<proteinExistence type="predicted"/>
<protein>
    <submittedName>
        <fullName evidence="2">Uncharacterized protein</fullName>
    </submittedName>
</protein>
<dbReference type="AlphaFoldDB" id="A0A433QN19"/>
<gene>
    <name evidence="2" type="ORF">BC938DRAFT_478326</name>
</gene>
<dbReference type="Proteomes" id="UP000274822">
    <property type="component" value="Unassembled WGS sequence"/>
</dbReference>